<dbReference type="AlphaFoldDB" id="A0A2P2QKP5"/>
<sequence length="43" mass="4971">MDHLCTRAGRIRVQHQAVLLLHKIPSVKRGDFLGSQKYLSIQR</sequence>
<dbReference type="EMBL" id="GGEC01087068">
    <property type="protein sequence ID" value="MBX67552.1"/>
    <property type="molecule type" value="Transcribed_RNA"/>
</dbReference>
<evidence type="ECO:0000313" key="1">
    <source>
        <dbReference type="EMBL" id="MBX67552.1"/>
    </source>
</evidence>
<accession>A0A2P2QKP5</accession>
<name>A0A2P2QKP5_RHIMU</name>
<reference evidence="1" key="1">
    <citation type="submission" date="2018-02" db="EMBL/GenBank/DDBJ databases">
        <title>Rhizophora mucronata_Transcriptome.</title>
        <authorList>
            <person name="Meera S.P."/>
            <person name="Sreeshan A."/>
            <person name="Augustine A."/>
        </authorList>
    </citation>
    <scope>NUCLEOTIDE SEQUENCE</scope>
    <source>
        <tissue evidence="1">Leaf</tissue>
    </source>
</reference>
<organism evidence="1">
    <name type="scientific">Rhizophora mucronata</name>
    <name type="common">Asiatic mangrove</name>
    <dbReference type="NCBI Taxonomy" id="61149"/>
    <lineage>
        <taxon>Eukaryota</taxon>
        <taxon>Viridiplantae</taxon>
        <taxon>Streptophyta</taxon>
        <taxon>Embryophyta</taxon>
        <taxon>Tracheophyta</taxon>
        <taxon>Spermatophyta</taxon>
        <taxon>Magnoliopsida</taxon>
        <taxon>eudicotyledons</taxon>
        <taxon>Gunneridae</taxon>
        <taxon>Pentapetalae</taxon>
        <taxon>rosids</taxon>
        <taxon>fabids</taxon>
        <taxon>Malpighiales</taxon>
        <taxon>Rhizophoraceae</taxon>
        <taxon>Rhizophora</taxon>
    </lineage>
</organism>
<protein>
    <submittedName>
        <fullName evidence="1">Uncharacterized protein</fullName>
    </submittedName>
</protein>
<proteinExistence type="predicted"/>